<comment type="similarity">
    <text evidence="1 4">Belongs to the short-chain dehydrogenases/reductases (SDR) family.</text>
</comment>
<evidence type="ECO:0000313" key="6">
    <source>
        <dbReference type="Proteomes" id="UP000503129"/>
    </source>
</evidence>
<evidence type="ECO:0000256" key="3">
    <source>
        <dbReference type="ARBA" id="ARBA00023002"/>
    </source>
</evidence>
<evidence type="ECO:0000256" key="2">
    <source>
        <dbReference type="ARBA" id="ARBA00022857"/>
    </source>
</evidence>
<dbReference type="CDD" id="cd05324">
    <property type="entry name" value="carb_red_PTCR-like_SDR_c"/>
    <property type="match status" value="1"/>
</dbReference>
<accession>A0A856MIC2</accession>
<dbReference type="GO" id="GO:0016616">
    <property type="term" value="F:oxidoreductase activity, acting on the CH-OH group of donors, NAD or NADP as acceptor"/>
    <property type="evidence" value="ECO:0007669"/>
    <property type="project" value="InterPro"/>
</dbReference>
<dbReference type="PANTHER" id="PTHR43490">
    <property type="entry name" value="(+)-NEOMENTHOL DEHYDROGENASE"/>
    <property type="match status" value="1"/>
</dbReference>
<dbReference type="InterPro" id="IPR045313">
    <property type="entry name" value="CBR1-like"/>
</dbReference>
<sequence>MQSNDKKIALVTGANKGLGFEISRQLAKQGITVLIGARDETKGKEAAEKLQAEGFDVQSIKLDVTDTSTIETVAKTVEEKFAKLDILVNNAGILGGREQLPSSVSVASVKEIFETNFFGVISVTQAFLPLLHKSPAGRIVNVSSGLGSLTQHSDPNHALYDTKLLGYNSSKTALNAFTVTLAYELKDTPIKVNSADPDSCKTDMGTDEATYTAEQGADTPVWLATLPEDGPTGGFFNSRKPIPW</sequence>
<dbReference type="InterPro" id="IPR036291">
    <property type="entry name" value="NAD(P)-bd_dom_sf"/>
</dbReference>
<dbReference type="Pfam" id="PF00106">
    <property type="entry name" value="adh_short"/>
    <property type="match status" value="1"/>
</dbReference>
<dbReference type="PRINTS" id="PR00080">
    <property type="entry name" value="SDRFAMILY"/>
</dbReference>
<proteinExistence type="inferred from homology"/>
<dbReference type="Gene3D" id="3.40.50.720">
    <property type="entry name" value="NAD(P)-binding Rossmann-like Domain"/>
    <property type="match status" value="1"/>
</dbReference>
<protein>
    <submittedName>
        <fullName evidence="5">Short-chain dehydrogenase</fullName>
    </submittedName>
</protein>
<dbReference type="InterPro" id="IPR020904">
    <property type="entry name" value="Sc_DH/Rdtase_CS"/>
</dbReference>
<reference evidence="5 6" key="1">
    <citation type="submission" date="2018-06" db="EMBL/GenBank/DDBJ databases">
        <title>Comparative genomics of Brasilonema spp. strains.</title>
        <authorList>
            <person name="Alvarenga D.O."/>
            <person name="Fiore M.F."/>
            <person name="Varani A.M."/>
        </authorList>
    </citation>
    <scope>NUCLEOTIDE SEQUENCE [LARGE SCALE GENOMIC DNA]</scope>
    <source>
        <strain evidence="5 6">CENA114</strain>
    </source>
</reference>
<keyword evidence="3" id="KW-0560">Oxidoreductase</keyword>
<dbReference type="RefSeq" id="WP_169265493.1">
    <property type="nucleotide sequence ID" value="NZ_CAWOXK010000001.1"/>
</dbReference>
<name>A0A856MIC2_9CYAN</name>
<dbReference type="EMBL" id="CP030118">
    <property type="protein sequence ID" value="QDL09974.1"/>
    <property type="molecule type" value="Genomic_DNA"/>
</dbReference>
<evidence type="ECO:0000313" key="5">
    <source>
        <dbReference type="EMBL" id="QDL09974.1"/>
    </source>
</evidence>
<keyword evidence="2" id="KW-0521">NADP</keyword>
<gene>
    <name evidence="5" type="ORF">DP114_20640</name>
</gene>
<evidence type="ECO:0000256" key="4">
    <source>
        <dbReference type="RuleBase" id="RU000363"/>
    </source>
</evidence>
<dbReference type="PANTHER" id="PTHR43490:SF99">
    <property type="entry name" value="SHORT-CHAIN DEHYDROGENASE_REDUCTASE"/>
    <property type="match status" value="1"/>
</dbReference>
<dbReference type="InterPro" id="IPR002347">
    <property type="entry name" value="SDR_fam"/>
</dbReference>
<dbReference type="AlphaFoldDB" id="A0A856MIC2"/>
<dbReference type="SUPFAM" id="SSF51735">
    <property type="entry name" value="NAD(P)-binding Rossmann-fold domains"/>
    <property type="match status" value="1"/>
</dbReference>
<dbReference type="KEGG" id="bsen:DP114_20640"/>
<keyword evidence="6" id="KW-1185">Reference proteome</keyword>
<organism evidence="5 6">
    <name type="scientific">Brasilonema sennae CENA114</name>
    <dbReference type="NCBI Taxonomy" id="415709"/>
    <lineage>
        <taxon>Bacteria</taxon>
        <taxon>Bacillati</taxon>
        <taxon>Cyanobacteriota</taxon>
        <taxon>Cyanophyceae</taxon>
        <taxon>Nostocales</taxon>
        <taxon>Scytonemataceae</taxon>
        <taxon>Brasilonema</taxon>
        <taxon>Bromeliae group (in: Brasilonema)</taxon>
    </lineage>
</organism>
<evidence type="ECO:0000256" key="1">
    <source>
        <dbReference type="ARBA" id="ARBA00006484"/>
    </source>
</evidence>
<dbReference type="PROSITE" id="PS00061">
    <property type="entry name" value="ADH_SHORT"/>
    <property type="match status" value="1"/>
</dbReference>
<dbReference type="PRINTS" id="PR00081">
    <property type="entry name" value="GDHRDH"/>
</dbReference>
<dbReference type="Proteomes" id="UP000503129">
    <property type="component" value="Chromosome"/>
</dbReference>